<reference evidence="1" key="1">
    <citation type="submission" date="2019-08" db="EMBL/GenBank/DDBJ databases">
        <authorList>
            <person name="Kucharzyk K."/>
            <person name="Murdoch R.W."/>
            <person name="Higgins S."/>
            <person name="Loffler F."/>
        </authorList>
    </citation>
    <scope>NUCLEOTIDE SEQUENCE</scope>
</reference>
<protein>
    <submittedName>
        <fullName evidence="1">Uncharacterized protein</fullName>
    </submittedName>
</protein>
<proteinExistence type="predicted"/>
<dbReference type="EMBL" id="VSSQ01082065">
    <property type="protein sequence ID" value="MPN30805.1"/>
    <property type="molecule type" value="Genomic_DNA"/>
</dbReference>
<name>A0A645GVI7_9ZZZZ</name>
<evidence type="ECO:0000313" key="1">
    <source>
        <dbReference type="EMBL" id="MPN30805.1"/>
    </source>
</evidence>
<comment type="caution">
    <text evidence="1">The sequence shown here is derived from an EMBL/GenBank/DDBJ whole genome shotgun (WGS) entry which is preliminary data.</text>
</comment>
<accession>A0A645GVI7</accession>
<organism evidence="1">
    <name type="scientific">bioreactor metagenome</name>
    <dbReference type="NCBI Taxonomy" id="1076179"/>
    <lineage>
        <taxon>unclassified sequences</taxon>
        <taxon>metagenomes</taxon>
        <taxon>ecological metagenomes</taxon>
    </lineage>
</organism>
<gene>
    <name evidence="1" type="ORF">SDC9_178276</name>
</gene>
<dbReference type="AlphaFoldDB" id="A0A645GVI7"/>
<sequence length="102" mass="10816">MTAEFCYAGKTLRLSVTAGGQAEACCGWDNLTTEMTAYISQGEDLQGEYWAGVMLLSLDALFTAFAVDKAALPLTLTGNILREDPALSSAAPADETVTFTLK</sequence>